<evidence type="ECO:0000313" key="2">
    <source>
        <dbReference type="EMBL" id="MBD0726204.1"/>
    </source>
</evidence>
<keyword evidence="1" id="KW-0472">Membrane</keyword>
<evidence type="ECO:0008006" key="4">
    <source>
        <dbReference type="Google" id="ProtNLM"/>
    </source>
</evidence>
<dbReference type="EMBL" id="NASZ01000023">
    <property type="protein sequence ID" value="MBD0726204.1"/>
    <property type="molecule type" value="Genomic_DNA"/>
</dbReference>
<reference evidence="2 3" key="1">
    <citation type="journal article" date="2020" name="Microbiol. Res.">
        <title>Flavobacterium pokkalii sp. nov., a novel plant growth promoting native rhizobacteria isolated from pokkali rice grown in coastal saline affected agricultural regions of southern India, Kerala.</title>
        <authorList>
            <person name="Menon R.R."/>
            <person name="Kumari S."/>
            <person name="Viver T."/>
            <person name="Rameshkumar N."/>
        </authorList>
    </citation>
    <scope>NUCLEOTIDE SEQUENCE [LARGE SCALE GENOMIC DNA]</scope>
    <source>
        <strain evidence="2 3">L1I52</strain>
    </source>
</reference>
<feature type="transmembrane region" description="Helical" evidence="1">
    <location>
        <begin position="137"/>
        <end position="157"/>
    </location>
</feature>
<keyword evidence="3" id="KW-1185">Reference proteome</keyword>
<comment type="caution">
    <text evidence="2">The sequence shown here is derived from an EMBL/GenBank/DDBJ whole genome shotgun (WGS) entry which is preliminary data.</text>
</comment>
<evidence type="ECO:0000313" key="3">
    <source>
        <dbReference type="Proteomes" id="UP000661715"/>
    </source>
</evidence>
<organism evidence="2 3">
    <name type="scientific">Flavobacterium pokkalii</name>
    <dbReference type="NCBI Taxonomy" id="1940408"/>
    <lineage>
        <taxon>Bacteria</taxon>
        <taxon>Pseudomonadati</taxon>
        <taxon>Bacteroidota</taxon>
        <taxon>Flavobacteriia</taxon>
        <taxon>Flavobacteriales</taxon>
        <taxon>Flavobacteriaceae</taxon>
        <taxon>Flavobacterium</taxon>
    </lineage>
</organism>
<proteinExistence type="predicted"/>
<keyword evidence="1" id="KW-0812">Transmembrane</keyword>
<dbReference type="RefSeq" id="WP_188221289.1">
    <property type="nucleotide sequence ID" value="NZ_NASZ01000023.1"/>
</dbReference>
<gene>
    <name evidence="2" type="ORF">B6A10_13570</name>
</gene>
<evidence type="ECO:0000256" key="1">
    <source>
        <dbReference type="SAM" id="Phobius"/>
    </source>
</evidence>
<sequence>MRNTKSTTIGLILLFLFFLQFALDLKWEWLYKLQQEEMFKRWSGFGLAIFILFQWLLTFSRVIQKFRKYSLKVTQLHKWIGALSPLLFYLHSMELGYGYTALLAYIFMINTLLGYFNLDVIKSANEVLFKGWMIVHVAFSIIVTLLMVFHIGVVFYYK</sequence>
<name>A0ABR7UU13_9FLAO</name>
<dbReference type="Proteomes" id="UP000661715">
    <property type="component" value="Unassembled WGS sequence"/>
</dbReference>
<keyword evidence="1" id="KW-1133">Transmembrane helix</keyword>
<accession>A0ABR7UU13</accession>
<feature type="transmembrane region" description="Helical" evidence="1">
    <location>
        <begin position="96"/>
        <end position="116"/>
    </location>
</feature>
<feature type="transmembrane region" description="Helical" evidence="1">
    <location>
        <begin position="38"/>
        <end position="57"/>
    </location>
</feature>
<protein>
    <recommendedName>
        <fullName evidence="4">Cytochrome b561</fullName>
    </recommendedName>
</protein>